<evidence type="ECO:0000313" key="1">
    <source>
        <dbReference type="EMBL" id="KGN36575.1"/>
    </source>
</evidence>
<dbReference type="CDD" id="cd17040">
    <property type="entry name" value="Ubl_MoaD_like"/>
    <property type="match status" value="1"/>
</dbReference>
<dbReference type="STRING" id="1385521.N803_03705"/>
<evidence type="ECO:0000313" key="2">
    <source>
        <dbReference type="Proteomes" id="UP000030011"/>
    </source>
</evidence>
<dbReference type="eggNOG" id="COG1977">
    <property type="taxonomic scope" value="Bacteria"/>
</dbReference>
<accession>A0A0A0JGQ7</accession>
<name>A0A0A0JGQ7_9MICO</name>
<organism evidence="1 2">
    <name type="scientific">Knoellia subterranea KCTC 19937</name>
    <dbReference type="NCBI Taxonomy" id="1385521"/>
    <lineage>
        <taxon>Bacteria</taxon>
        <taxon>Bacillati</taxon>
        <taxon>Actinomycetota</taxon>
        <taxon>Actinomycetes</taxon>
        <taxon>Micrococcales</taxon>
        <taxon>Intrasporangiaceae</taxon>
        <taxon>Knoellia</taxon>
    </lineage>
</organism>
<sequence>MTLRYWAGARDAAGVSEETFDAGPSVGDILDAAVGAHPALRPVVAVCSVLVDGRAVGRDVVVGDDQVVELLPPFAGG</sequence>
<dbReference type="InterPro" id="IPR016155">
    <property type="entry name" value="Mopterin_synth/thiamin_S_b"/>
</dbReference>
<protein>
    <submittedName>
        <fullName evidence="1">Sulfur carrier protein ThiS</fullName>
    </submittedName>
</protein>
<keyword evidence="2" id="KW-1185">Reference proteome</keyword>
<dbReference type="InterPro" id="IPR003749">
    <property type="entry name" value="ThiS/MoaD-like"/>
</dbReference>
<dbReference type="AlphaFoldDB" id="A0A0A0JGQ7"/>
<dbReference type="Gene3D" id="3.10.20.30">
    <property type="match status" value="1"/>
</dbReference>
<comment type="caution">
    <text evidence="1">The sequence shown here is derived from an EMBL/GenBank/DDBJ whole genome shotgun (WGS) entry which is preliminary data.</text>
</comment>
<dbReference type="Proteomes" id="UP000030011">
    <property type="component" value="Unassembled WGS sequence"/>
</dbReference>
<dbReference type="InterPro" id="IPR012675">
    <property type="entry name" value="Beta-grasp_dom_sf"/>
</dbReference>
<proteinExistence type="predicted"/>
<gene>
    <name evidence="1" type="ORF">N803_03705</name>
</gene>
<dbReference type="EMBL" id="AVPK01000009">
    <property type="protein sequence ID" value="KGN36575.1"/>
    <property type="molecule type" value="Genomic_DNA"/>
</dbReference>
<dbReference type="SUPFAM" id="SSF54285">
    <property type="entry name" value="MoaD/ThiS"/>
    <property type="match status" value="1"/>
</dbReference>
<dbReference type="Pfam" id="PF02597">
    <property type="entry name" value="ThiS"/>
    <property type="match status" value="1"/>
</dbReference>
<reference evidence="1 2" key="1">
    <citation type="submission" date="2013-08" db="EMBL/GenBank/DDBJ databases">
        <title>The genome sequence of Knoellia subterranea.</title>
        <authorList>
            <person name="Zhu W."/>
            <person name="Wang G."/>
        </authorList>
    </citation>
    <scope>NUCLEOTIDE SEQUENCE [LARGE SCALE GENOMIC DNA]</scope>
    <source>
        <strain evidence="1 2">KCTC 19937</strain>
    </source>
</reference>